<organism evidence="1 2">
    <name type="scientific">Candidatus Komeilibacteria bacterium CG_4_10_14_0_2_um_filter_37_10</name>
    <dbReference type="NCBI Taxonomy" id="1974470"/>
    <lineage>
        <taxon>Bacteria</taxon>
        <taxon>Candidatus Komeiliibacteriota</taxon>
    </lineage>
</organism>
<accession>A0A2M7VD66</accession>
<dbReference type="EMBL" id="PFPO01000096">
    <property type="protein sequence ID" value="PIZ98298.1"/>
    <property type="molecule type" value="Genomic_DNA"/>
</dbReference>
<protein>
    <submittedName>
        <fullName evidence="1">Uncharacterized protein</fullName>
    </submittedName>
</protein>
<proteinExistence type="predicted"/>
<evidence type="ECO:0000313" key="2">
    <source>
        <dbReference type="Proteomes" id="UP000230405"/>
    </source>
</evidence>
<sequence length="165" mass="18852">MKEKINVGIVAFSFGYQIDNPGPSNKVLASVVQSTIRQINHSNDQQLVAVVLQHEINSCFQKSPATLVVTRHTRPRQYLNSGEVVSQADGHFSTRKVELVYVIAQPFLHLSKCKKLVRFAGYELAKYKFAKVPFDPHSVQWWTRSKWQLLIYALLQKIVGWKGNK</sequence>
<dbReference type="Proteomes" id="UP000230405">
    <property type="component" value="Unassembled WGS sequence"/>
</dbReference>
<comment type="caution">
    <text evidence="1">The sequence shown here is derived from an EMBL/GenBank/DDBJ whole genome shotgun (WGS) entry which is preliminary data.</text>
</comment>
<gene>
    <name evidence="1" type="ORF">COX77_05010</name>
</gene>
<dbReference type="AlphaFoldDB" id="A0A2M7VD66"/>
<reference evidence="2" key="1">
    <citation type="submission" date="2017-09" db="EMBL/GenBank/DDBJ databases">
        <title>Depth-based differentiation of microbial function through sediment-hosted aquifers and enrichment of novel symbionts in the deep terrestrial subsurface.</title>
        <authorList>
            <person name="Probst A.J."/>
            <person name="Ladd B."/>
            <person name="Jarett J.K."/>
            <person name="Geller-Mcgrath D.E."/>
            <person name="Sieber C.M.K."/>
            <person name="Emerson J.B."/>
            <person name="Anantharaman K."/>
            <person name="Thomas B.C."/>
            <person name="Malmstrom R."/>
            <person name="Stieglmeier M."/>
            <person name="Klingl A."/>
            <person name="Woyke T."/>
            <person name="Ryan C.M."/>
            <person name="Banfield J.F."/>
        </authorList>
    </citation>
    <scope>NUCLEOTIDE SEQUENCE [LARGE SCALE GENOMIC DNA]</scope>
</reference>
<evidence type="ECO:0000313" key="1">
    <source>
        <dbReference type="EMBL" id="PIZ98298.1"/>
    </source>
</evidence>
<name>A0A2M7VD66_9BACT</name>